<dbReference type="InterPro" id="IPR030895">
    <property type="entry name" value="T5SS_PEPC_rpt"/>
</dbReference>
<dbReference type="PANTHER" id="PTHR19328:SF75">
    <property type="entry name" value="ALDOSE SUGAR DEHYDROGENASE YLII"/>
    <property type="match status" value="1"/>
</dbReference>
<dbReference type="Proteomes" id="UP000319852">
    <property type="component" value="Chromosome"/>
</dbReference>
<keyword evidence="2" id="KW-0560">Oxidoreductase</keyword>
<dbReference type="EC" id="1.1.5.2" evidence="2"/>
<evidence type="ECO:0000313" key="2">
    <source>
        <dbReference type="EMBL" id="QDT00719.1"/>
    </source>
</evidence>
<proteinExistence type="predicted"/>
<dbReference type="InterPro" id="IPR011042">
    <property type="entry name" value="6-blade_b-propeller_TolB-like"/>
</dbReference>
<dbReference type="EMBL" id="CP036263">
    <property type="protein sequence ID" value="QDT00719.1"/>
    <property type="molecule type" value="Genomic_DNA"/>
</dbReference>
<sequence>MNAIRVHAIGSVLCDFVWRDSQVGKLGATWAMRLAFVTAMLPHSQQVAWGVDLRAEPVITTGFSNPVFGTAAPGQSGTLYVSEQNAVRISILDLQTQQSSTFLDLEDFAGTQSGLQTFAFHPDYVNNGRVYLNLFDSNTNDIKIIEFTRSVSDPLVADMNSMREILTIPNPTGSHNGGWLGFSPVDNQLYIATGDGGTFAGPDKGLPAQDTFDVRGKVLRIDVDGDDFPTDSGRNYAIPASNPFATLGGAPEVFAYGLRHPFRASFDRANGDLFLGDVGSVQYEEINFIPAGTTGGQNFGWRALEGDVDVPFNSDPHPPNAIPPIFSYPHGSTAAVIGGYVYRGSAIPDLHGAYFYADVVRDEFGSFRYDGTSVSEFVDRSSELLNPLTPTGSYNGIVSFAEDSEGELYFFDRVLGDIFKIVADEIQTTDWINSAGGDYDTAANWNPENVPDDPLSERARFSLPETMTVAFSSTSTTIADLTVSAGNVTFRVSGTTADATLQADDDIVIDGGSLSLAQVDGATFDVHLAAADELLISGGATLTVGDGSTVDADSIELGASSSGNGTLVVNGSGSALTVTGLAQVGNKGDAGALSISNGANAAFASSLEIVGGTDNNTTGSLEVLSGATVTVSGDIELGAGSGLSASLTIDGVGSLLTQSTAGAFTIGNGNGDNTADLVIAGGGQLTTGDGTTTIYANGNVNIDGSSSSTINGPLELQGGSISATNGGVLTTHGNVTITAGLVDTAGGEFLFAGDKSIAITSGGSFSTSSDLTIGNSLVVDNGGTVNQMAGTFDLVAASGSTTVLVDGLDSQLVAGGAGESSWAADSGADSTATFSNESISTLTNVNLGADSVGAVVVDVTSGAELSFEGQWKVAPGSTGTTTLTVSGAGSRLTVNDPDDSQFSSTPGAGSAVLHILPGGTFTKTAGTLEMGPNSSVNLDGGTIVLDEIQGAAGAVNFTRGTFSTNSDLTIGLSGLFASDNLTLQPNDALATTGIATIAAFSTLTLAGGELSVGELVNSGSLNFNAGLLAITSAGGLNIAADGLLGESVALQNGQHLSVTNTLFIDSSSVLVVENGSSASAGLLENNGSVILGGTTSLFGGTQIANRGVLRGNGRITAMVTNEAQGEIRIDQNNTIMLTGANGINSGRISLLGGTIHYSQALTNGVDGDILGRGTLVVDGLGLINEGDLTYSNGQSDFFGDLQNQNAGRVIVSGGANVTFWNDVFHTGASFQVSSQSSATFFGEAGFGVSGGGDVYFEADITPGSSPGLELFDGNVYIGELANLEIEIGGSVSGSEFDVLQIAGTAELGGVLNVSLLDGFSPRAGDSFEFMTSAEGVVGTFATTALPTLATNLMWNLLYEPNAVSLTVGIPGDYNGDGALTVADYTLWRDNLGVSVILPNDLTPGIVIAEDYDVWRSSFFDQAASGSSATAVPETATLCLLIGGLALATSFRSRRCR</sequence>
<dbReference type="PROSITE" id="PS00018">
    <property type="entry name" value="EF_HAND_1"/>
    <property type="match status" value="1"/>
</dbReference>
<evidence type="ECO:0000313" key="3">
    <source>
        <dbReference type="Proteomes" id="UP000319852"/>
    </source>
</evidence>
<dbReference type="InterPro" id="IPR018247">
    <property type="entry name" value="EF_Hand_1_Ca_BS"/>
</dbReference>
<reference evidence="2 3" key="1">
    <citation type="submission" date="2019-02" db="EMBL/GenBank/DDBJ databases">
        <title>Deep-cultivation of Planctomycetes and their phenomic and genomic characterization uncovers novel biology.</title>
        <authorList>
            <person name="Wiegand S."/>
            <person name="Jogler M."/>
            <person name="Boedeker C."/>
            <person name="Pinto D."/>
            <person name="Vollmers J."/>
            <person name="Rivas-Marin E."/>
            <person name="Kohn T."/>
            <person name="Peeters S.H."/>
            <person name="Heuer A."/>
            <person name="Rast P."/>
            <person name="Oberbeckmann S."/>
            <person name="Bunk B."/>
            <person name="Jeske O."/>
            <person name="Meyerdierks A."/>
            <person name="Storesund J.E."/>
            <person name="Kallscheuer N."/>
            <person name="Luecker S."/>
            <person name="Lage O.M."/>
            <person name="Pohl T."/>
            <person name="Merkel B.J."/>
            <person name="Hornburger P."/>
            <person name="Mueller R.-W."/>
            <person name="Bruemmer F."/>
            <person name="Labrenz M."/>
            <person name="Spormann A.M."/>
            <person name="Op den Camp H."/>
            <person name="Overmann J."/>
            <person name="Amann R."/>
            <person name="Jetten M.S.M."/>
            <person name="Mascher T."/>
            <person name="Medema M.H."/>
            <person name="Devos D.P."/>
            <person name="Kaster A.-K."/>
            <person name="Ovreas L."/>
            <person name="Rohde M."/>
            <person name="Galperin M.Y."/>
            <person name="Jogler C."/>
        </authorList>
    </citation>
    <scope>NUCLEOTIDE SEQUENCE [LARGE SCALE GENOMIC DNA]</scope>
    <source>
        <strain evidence="2 3">HG15A2</strain>
    </source>
</reference>
<organism evidence="2 3">
    <name type="scientific">Adhaeretor mobilis</name>
    <dbReference type="NCBI Taxonomy" id="1930276"/>
    <lineage>
        <taxon>Bacteria</taxon>
        <taxon>Pseudomonadati</taxon>
        <taxon>Planctomycetota</taxon>
        <taxon>Planctomycetia</taxon>
        <taxon>Pirellulales</taxon>
        <taxon>Lacipirellulaceae</taxon>
        <taxon>Adhaeretor</taxon>
    </lineage>
</organism>
<accession>A0A517N0Q3</accession>
<dbReference type="Gene3D" id="2.120.10.30">
    <property type="entry name" value="TolB, C-terminal domain"/>
    <property type="match status" value="1"/>
</dbReference>
<evidence type="ECO:0000259" key="1">
    <source>
        <dbReference type="Pfam" id="PF07995"/>
    </source>
</evidence>
<dbReference type="PANTHER" id="PTHR19328">
    <property type="entry name" value="HEDGEHOG-INTERACTING PROTEIN"/>
    <property type="match status" value="1"/>
</dbReference>
<keyword evidence="3" id="KW-1185">Reference proteome</keyword>
<dbReference type="KEGG" id="amob:HG15A2_40590"/>
<protein>
    <submittedName>
        <fullName evidence="2">Quinoprotein glucose dehydrogenase B</fullName>
        <ecNumber evidence="2">1.1.5.2</ecNumber>
    </submittedName>
</protein>
<dbReference type="NCBIfam" id="TIGR04393">
    <property type="entry name" value="rpt_T5SS_PEPC"/>
    <property type="match status" value="1"/>
</dbReference>
<dbReference type="SUPFAM" id="SSF50952">
    <property type="entry name" value="Soluble quinoprotein glucose dehydrogenase"/>
    <property type="match status" value="1"/>
</dbReference>
<feature type="domain" description="Glucose/Sorbosone dehydrogenase" evidence="1">
    <location>
        <begin position="77"/>
        <end position="374"/>
    </location>
</feature>
<gene>
    <name evidence="2" type="primary">gdhB_4</name>
    <name evidence="2" type="ORF">HG15A2_40590</name>
</gene>
<dbReference type="Pfam" id="PF07995">
    <property type="entry name" value="GSDH"/>
    <property type="match status" value="1"/>
</dbReference>
<dbReference type="GO" id="GO:0008876">
    <property type="term" value="F:quinoprotein glucose dehydrogenase activity"/>
    <property type="evidence" value="ECO:0007669"/>
    <property type="project" value="UniProtKB-EC"/>
</dbReference>
<dbReference type="InterPro" id="IPR012938">
    <property type="entry name" value="Glc/Sorbosone_DH"/>
</dbReference>
<name>A0A517N0Q3_9BACT</name>
<dbReference type="InterPro" id="IPR011041">
    <property type="entry name" value="Quinoprot_gluc/sorb_DH_b-prop"/>
</dbReference>